<comment type="caution">
    <text evidence="2">The sequence shown here is derived from an EMBL/GenBank/DDBJ whole genome shotgun (WGS) entry which is preliminary data.</text>
</comment>
<dbReference type="Pfam" id="PF14559">
    <property type="entry name" value="TPR_19"/>
    <property type="match status" value="1"/>
</dbReference>
<dbReference type="SUPFAM" id="SSF48452">
    <property type="entry name" value="TPR-like"/>
    <property type="match status" value="1"/>
</dbReference>
<keyword evidence="3" id="KW-1185">Reference proteome</keyword>
<sequence>MPVIGGLHILIALLCAVHVVRSGQQLYWLFILFAFPLLGSAVYFFAVYLPNSRLERGAFKAVSAAARAMDPGRAVREARAAFDVSPSAQNQMRLAEALLQAGEAKEAAERYDAALKGPFASDPDLRFGAARAHVECQRFDQALPHLRQLQADRPDYRPDQVLLLLARCLAGTGEQAQAREAFEQAVQRFGSFEAHAEYSIWALATGDAATAARLQTEIDRQVKLWNPVSRELNQPVMLRLKAAHDLARKGP</sequence>
<dbReference type="Gene3D" id="1.25.40.10">
    <property type="entry name" value="Tetratricopeptide repeat domain"/>
    <property type="match status" value="1"/>
</dbReference>
<keyword evidence="1" id="KW-1133">Transmembrane helix</keyword>
<dbReference type="AlphaFoldDB" id="A0A254N3S9"/>
<dbReference type="EMBL" id="NISI01000009">
    <property type="protein sequence ID" value="OWR02470.1"/>
    <property type="molecule type" value="Genomic_DNA"/>
</dbReference>
<dbReference type="PIRSF" id="PIRSF030959">
    <property type="entry name" value="UCP030959"/>
    <property type="match status" value="1"/>
</dbReference>
<name>A0A254N3S9_9BURK</name>
<organism evidence="2 3">
    <name type="scientific">Roseateles puraquae</name>
    <dbReference type="NCBI Taxonomy" id="431059"/>
    <lineage>
        <taxon>Bacteria</taxon>
        <taxon>Pseudomonadati</taxon>
        <taxon>Pseudomonadota</taxon>
        <taxon>Betaproteobacteria</taxon>
        <taxon>Burkholderiales</taxon>
        <taxon>Sphaerotilaceae</taxon>
        <taxon>Roseateles</taxon>
    </lineage>
</organism>
<dbReference type="RefSeq" id="WP_088484989.1">
    <property type="nucleotide sequence ID" value="NZ_JBCNLH010000008.1"/>
</dbReference>
<protein>
    <submittedName>
        <fullName evidence="2">Uncharacterized protein</fullName>
    </submittedName>
</protein>
<dbReference type="InterPro" id="IPR014562">
    <property type="entry name" value="UCP030959_TPR_rpt-cont"/>
</dbReference>
<reference evidence="2 3" key="1">
    <citation type="journal article" date="2007" name="Int. J. Syst. Evol. Microbiol.">
        <title>Description of Pelomonas aquatica sp. nov. and Pelomonas puraquae sp. nov., isolated from industrial and haemodialysis water.</title>
        <authorList>
            <person name="Gomila M."/>
            <person name="Bowien B."/>
            <person name="Falsen E."/>
            <person name="Moore E.R."/>
            <person name="Lalucat J."/>
        </authorList>
    </citation>
    <scope>NUCLEOTIDE SEQUENCE [LARGE SCALE GENOMIC DNA]</scope>
    <source>
        <strain evidence="2 3">CCUG 52769</strain>
    </source>
</reference>
<keyword evidence="1" id="KW-0812">Transmembrane</keyword>
<gene>
    <name evidence="2" type="ORF">CDO81_20010</name>
</gene>
<feature type="transmembrane region" description="Helical" evidence="1">
    <location>
        <begin position="26"/>
        <end position="49"/>
    </location>
</feature>
<dbReference type="InterPro" id="IPR011990">
    <property type="entry name" value="TPR-like_helical_dom_sf"/>
</dbReference>
<proteinExistence type="predicted"/>
<evidence type="ECO:0000256" key="1">
    <source>
        <dbReference type="SAM" id="Phobius"/>
    </source>
</evidence>
<dbReference type="Proteomes" id="UP000197446">
    <property type="component" value="Unassembled WGS sequence"/>
</dbReference>
<accession>A0A254N3S9</accession>
<evidence type="ECO:0000313" key="2">
    <source>
        <dbReference type="EMBL" id="OWR02470.1"/>
    </source>
</evidence>
<keyword evidence="1" id="KW-0472">Membrane</keyword>
<evidence type="ECO:0000313" key="3">
    <source>
        <dbReference type="Proteomes" id="UP000197446"/>
    </source>
</evidence>
<dbReference type="OrthoDB" id="7559170at2"/>